<dbReference type="AlphaFoldDB" id="A0A840VDY2"/>
<dbReference type="EMBL" id="JACHFD010000033">
    <property type="protein sequence ID" value="MBB5353714.1"/>
    <property type="molecule type" value="Genomic_DNA"/>
</dbReference>
<dbReference type="GO" id="GO:0008168">
    <property type="term" value="F:methyltransferase activity"/>
    <property type="evidence" value="ECO:0007669"/>
    <property type="project" value="UniProtKB-KW"/>
</dbReference>
<dbReference type="Gene3D" id="3.40.50.150">
    <property type="entry name" value="Vaccinia Virus protein VP39"/>
    <property type="match status" value="1"/>
</dbReference>
<evidence type="ECO:0000313" key="2">
    <source>
        <dbReference type="Proteomes" id="UP000557717"/>
    </source>
</evidence>
<keyword evidence="1" id="KW-0808">Transferase</keyword>
<accession>A0A840VDY2</accession>
<evidence type="ECO:0000313" key="1">
    <source>
        <dbReference type="EMBL" id="MBB5353714.1"/>
    </source>
</evidence>
<dbReference type="RefSeq" id="WP_184021990.1">
    <property type="nucleotide sequence ID" value="NZ_JACHFD010000033.1"/>
</dbReference>
<dbReference type="GO" id="GO:0032259">
    <property type="term" value="P:methylation"/>
    <property type="evidence" value="ECO:0007669"/>
    <property type="project" value="UniProtKB-KW"/>
</dbReference>
<dbReference type="InterPro" id="IPR029063">
    <property type="entry name" value="SAM-dependent_MTases_sf"/>
</dbReference>
<dbReference type="Proteomes" id="UP000557717">
    <property type="component" value="Unassembled WGS sequence"/>
</dbReference>
<reference evidence="1 2" key="1">
    <citation type="submission" date="2020-08" db="EMBL/GenBank/DDBJ databases">
        <title>Genomic Encyclopedia of Type Strains, Phase IV (KMG-IV): sequencing the most valuable type-strain genomes for metagenomic binning, comparative biology and taxonomic classification.</title>
        <authorList>
            <person name="Goeker M."/>
        </authorList>
    </citation>
    <scope>NUCLEOTIDE SEQUENCE [LARGE SCALE GENOMIC DNA]</scope>
    <source>
        <strain evidence="1 2">YC6886</strain>
    </source>
</reference>
<comment type="caution">
    <text evidence="1">The sequence shown here is derived from an EMBL/GenBank/DDBJ whole genome shotgun (WGS) entry which is preliminary data.</text>
</comment>
<gene>
    <name evidence="1" type="ORF">HNR46_003975</name>
</gene>
<keyword evidence="2" id="KW-1185">Reference proteome</keyword>
<dbReference type="SUPFAM" id="SSF53335">
    <property type="entry name" value="S-adenosyl-L-methionine-dependent methyltransferases"/>
    <property type="match status" value="1"/>
</dbReference>
<proteinExistence type="predicted"/>
<organism evidence="1 2">
    <name type="scientific">Haloferula luteola</name>
    <dbReference type="NCBI Taxonomy" id="595692"/>
    <lineage>
        <taxon>Bacteria</taxon>
        <taxon>Pseudomonadati</taxon>
        <taxon>Verrucomicrobiota</taxon>
        <taxon>Verrucomicrobiia</taxon>
        <taxon>Verrucomicrobiales</taxon>
        <taxon>Verrucomicrobiaceae</taxon>
        <taxon>Haloferula</taxon>
    </lineage>
</organism>
<protein>
    <submittedName>
        <fullName evidence="1">Putative O-methyltransferase YrrM</fullName>
    </submittedName>
</protein>
<keyword evidence="1" id="KW-0489">Methyltransferase</keyword>
<sequence>MNTEDEDDLAAVDRYCAEHGDFFVKVESPTPYGRGMGGLRLASFWRLLEDDPKTIYLRFDDDIVWMADDAIQCLLDFRIDHPEFFLVFANTLNNSLCSHLHQRLGALPPSPFLEYTCCGEHSWRRWETADEVHRRFFEVIETQQLDRFKFQPWELVSYERFSINCMAWFGEDNGTIRDRMSDSEEICLTEEIPRQLGRRNVIVGDALVSHFAYYPQREALEANTEWLSRYWELARSKGILGRKRERCEVGTKRPEVPARERFLILARRCGGAAADLLRVTGPLGKVEVVVDEIPPAGELPGDHVWIPDEEAEAFVGATTSAIPDTTAWERALAHLEHSYDPEEAVWFVEEDVAGDAEDFTSLLAATRRLNPGLAATDVVSRGEEPGWHWWELLTKEDDVSEPWRAFVPLCRLRPELVREVLQFRKDRGRMLLHEILFASLAKRSGMLCLDWKEHPRTAPHLGAFRFRPEVDRWMRGISHPVKDGEVHRAICERGPDPYPRIGRAGFDGWSILADDYRFLVSYCRENGIKRVVEFGTGDSTLAFLDAGCEVMSFEHSQEWLHKVAARFFGEGRLTLDFCSENAVPGREVECFQPDLVFVDGPPLREEQTMSWLGPCEWALEQCGRLLLHDAKRPAEQATLAEMERRGMKVVLIDTEKGLALVEGDSRRP</sequence>
<name>A0A840VDY2_9BACT</name>